<proteinExistence type="predicted"/>
<dbReference type="HOGENOM" id="CLU_3330144_0_0_3"/>
<sequence>MKHIEPLTRPTDACINFAVANSSPASGQIPATAILGIS</sequence>
<protein>
    <submittedName>
        <fullName evidence="1">Uncharacterized protein</fullName>
    </submittedName>
</protein>
<gene>
    <name evidence="1" type="ORF">MYAER_2849</name>
</gene>
<evidence type="ECO:0000313" key="2">
    <source>
        <dbReference type="Proteomes" id="UP000034103"/>
    </source>
</evidence>
<dbReference type="Proteomes" id="UP000034103">
    <property type="component" value="Chromosome"/>
</dbReference>
<accession>A0A0F6U502</accession>
<evidence type="ECO:0000313" key="1">
    <source>
        <dbReference type="EMBL" id="AKE65189.1"/>
    </source>
</evidence>
<name>A0A0F6U502_MICAE</name>
<reference evidence="1 2" key="1">
    <citation type="journal article" date="2015" name="Genome Announc.">
        <title>Complete Genome Sequence of Microcystis aeruginosa NIES-2549, a Bloom-Forming Cyanobacterium from Lake Kasumigaura, Japan.</title>
        <authorList>
            <person name="Yamaguchi H."/>
            <person name="Suzuki S."/>
            <person name="Tanabe Y."/>
            <person name="Osana Y."/>
            <person name="Shimura Y."/>
            <person name="Ishida K."/>
            <person name="Kawachi M."/>
        </authorList>
    </citation>
    <scope>NUCLEOTIDE SEQUENCE [LARGE SCALE GENOMIC DNA]</scope>
    <source>
        <strain evidence="1 2">NIES-2549</strain>
    </source>
</reference>
<organism evidence="1 2">
    <name type="scientific">Microcystis aeruginosa NIES-2549</name>
    <dbReference type="NCBI Taxonomy" id="1641812"/>
    <lineage>
        <taxon>Bacteria</taxon>
        <taxon>Bacillati</taxon>
        <taxon>Cyanobacteriota</taxon>
        <taxon>Cyanophyceae</taxon>
        <taxon>Oscillatoriophycideae</taxon>
        <taxon>Chroococcales</taxon>
        <taxon>Microcystaceae</taxon>
        <taxon>Microcystis</taxon>
    </lineage>
</organism>
<dbReference type="EMBL" id="CP011304">
    <property type="protein sequence ID" value="AKE65189.1"/>
    <property type="molecule type" value="Genomic_DNA"/>
</dbReference>
<dbReference type="PATRIC" id="fig|1641812.3.peg.2949"/>
<dbReference type="AlphaFoldDB" id="A0A0F6U502"/>